<name>A0A1A8XW09_9RHOO</name>
<feature type="transmembrane region" description="Helical" evidence="1">
    <location>
        <begin position="34"/>
        <end position="53"/>
    </location>
</feature>
<sequence length="89" mass="10148">MASSHIAPLVTPRFQGGLDRVAGVFEVLFQVPDMFLHFAFCLVFQSLCLLLRAAYQFTDLFLNFATQVFCCALDLIFVHRELLTYGLRL</sequence>
<keyword evidence="1" id="KW-0472">Membrane</keyword>
<evidence type="ECO:0000313" key="2">
    <source>
        <dbReference type="EMBL" id="SBT09199.1"/>
    </source>
</evidence>
<accession>A0A1A8XW09</accession>
<gene>
    <name evidence="2" type="ORF">PROAA_310027</name>
</gene>
<dbReference type="EMBL" id="FLQY01000235">
    <property type="protein sequence ID" value="SBT09199.1"/>
    <property type="molecule type" value="Genomic_DNA"/>
</dbReference>
<keyword evidence="1" id="KW-0812">Transmembrane</keyword>
<keyword evidence="1" id="KW-1133">Transmembrane helix</keyword>
<organism evidence="2 3">
    <name type="scientific">Candidatus Propionivibrio aalborgensis</name>
    <dbReference type="NCBI Taxonomy" id="1860101"/>
    <lineage>
        <taxon>Bacteria</taxon>
        <taxon>Pseudomonadati</taxon>
        <taxon>Pseudomonadota</taxon>
        <taxon>Betaproteobacteria</taxon>
        <taxon>Rhodocyclales</taxon>
        <taxon>Rhodocyclaceae</taxon>
        <taxon>Propionivibrio</taxon>
    </lineage>
</organism>
<feature type="transmembrane region" description="Helical" evidence="1">
    <location>
        <begin position="60"/>
        <end position="79"/>
    </location>
</feature>
<evidence type="ECO:0000256" key="1">
    <source>
        <dbReference type="SAM" id="Phobius"/>
    </source>
</evidence>
<keyword evidence="3" id="KW-1185">Reference proteome</keyword>
<dbReference type="Proteomes" id="UP000199600">
    <property type="component" value="Unassembled WGS sequence"/>
</dbReference>
<evidence type="ECO:0000313" key="3">
    <source>
        <dbReference type="Proteomes" id="UP000199600"/>
    </source>
</evidence>
<dbReference type="AlphaFoldDB" id="A0A1A8XW09"/>
<protein>
    <submittedName>
        <fullName evidence="2">Uncharacterized protein</fullName>
    </submittedName>
</protein>
<reference evidence="2 3" key="1">
    <citation type="submission" date="2016-06" db="EMBL/GenBank/DDBJ databases">
        <authorList>
            <person name="Kjaerup R.B."/>
            <person name="Dalgaard T.S."/>
            <person name="Juul-Madsen H.R."/>
        </authorList>
    </citation>
    <scope>NUCLEOTIDE SEQUENCE [LARGE SCALE GENOMIC DNA]</scope>
    <source>
        <strain evidence="2">2</strain>
    </source>
</reference>
<proteinExistence type="predicted"/>